<evidence type="ECO:0000259" key="1">
    <source>
        <dbReference type="PROSITE" id="PS50943"/>
    </source>
</evidence>
<dbReference type="InterPro" id="IPR001387">
    <property type="entry name" value="Cro/C1-type_HTH"/>
</dbReference>
<dbReference type="Proteomes" id="UP000192330">
    <property type="component" value="Unassembled WGS sequence"/>
</dbReference>
<proteinExistence type="predicted"/>
<protein>
    <submittedName>
        <fullName evidence="2">Transcriptional regulator, XRE family</fullName>
    </submittedName>
</protein>
<dbReference type="STRING" id="1387277.SAMN06295998_10151"/>
<accession>A0A1W1YX42</accession>
<dbReference type="GO" id="GO:0003677">
    <property type="term" value="F:DNA binding"/>
    <property type="evidence" value="ECO:0007669"/>
    <property type="project" value="InterPro"/>
</dbReference>
<name>A0A1W1YX42_9RHOB</name>
<keyword evidence="3" id="KW-1185">Reference proteome</keyword>
<organism evidence="2 3">
    <name type="scientific">Primorskyibacter flagellatus</name>
    <dbReference type="NCBI Taxonomy" id="1387277"/>
    <lineage>
        <taxon>Bacteria</taxon>
        <taxon>Pseudomonadati</taxon>
        <taxon>Pseudomonadota</taxon>
        <taxon>Alphaproteobacteria</taxon>
        <taxon>Rhodobacterales</taxon>
        <taxon>Roseobacteraceae</taxon>
        <taxon>Primorskyibacter</taxon>
    </lineage>
</organism>
<dbReference type="AlphaFoldDB" id="A0A1W1YX42"/>
<gene>
    <name evidence="2" type="ORF">SAMN06295998_10151</name>
</gene>
<dbReference type="EMBL" id="FWYD01000001">
    <property type="protein sequence ID" value="SMC40767.1"/>
    <property type="molecule type" value="Genomic_DNA"/>
</dbReference>
<dbReference type="CDD" id="cd00093">
    <property type="entry name" value="HTH_XRE"/>
    <property type="match status" value="1"/>
</dbReference>
<dbReference type="PROSITE" id="PS50943">
    <property type="entry name" value="HTH_CROC1"/>
    <property type="match status" value="1"/>
</dbReference>
<sequence length="272" mass="31337">MARPKRNGHPAPSPSDLRNMLGANLRQLTKEAASISGLCRDLGINRTQFNRYLTGESFPRPDVLHRICSFFRVDARILLEPVCQISTVKHDLLHHPEIADFVGAGSTRVDEAMFPPGFYRFTRRSFTDDEMFVQGLVYVYREDDYTFIRGYEAKEAMRQQGLSTDARTREFRGFMVPQEGGVASLISRRNSLTFSFNFLAREPSFENNFWIGYATRTVRESMSGRRVARQVYEHLGQDLRDVLKAARGSGFVRAEDLLTYHRTHLRVNDPFR</sequence>
<evidence type="ECO:0000313" key="3">
    <source>
        <dbReference type="Proteomes" id="UP000192330"/>
    </source>
</evidence>
<reference evidence="2 3" key="1">
    <citation type="submission" date="2017-04" db="EMBL/GenBank/DDBJ databases">
        <authorList>
            <person name="Afonso C.L."/>
            <person name="Miller P.J."/>
            <person name="Scott M.A."/>
            <person name="Spackman E."/>
            <person name="Goraichik I."/>
            <person name="Dimitrov K.M."/>
            <person name="Suarez D.L."/>
            <person name="Swayne D.E."/>
        </authorList>
    </citation>
    <scope>NUCLEOTIDE SEQUENCE [LARGE SCALE GENOMIC DNA]</scope>
    <source>
        <strain evidence="2 3">CGMCC 1.12644</strain>
    </source>
</reference>
<dbReference type="SUPFAM" id="SSF47413">
    <property type="entry name" value="lambda repressor-like DNA-binding domains"/>
    <property type="match status" value="1"/>
</dbReference>
<feature type="domain" description="HTH cro/C1-type" evidence="1">
    <location>
        <begin position="38"/>
        <end position="78"/>
    </location>
</feature>
<dbReference type="Pfam" id="PF13560">
    <property type="entry name" value="HTH_31"/>
    <property type="match status" value="1"/>
</dbReference>
<evidence type="ECO:0000313" key="2">
    <source>
        <dbReference type="EMBL" id="SMC40767.1"/>
    </source>
</evidence>
<dbReference type="InterPro" id="IPR010982">
    <property type="entry name" value="Lambda_DNA-bd_dom_sf"/>
</dbReference>
<dbReference type="Gene3D" id="1.10.260.40">
    <property type="entry name" value="lambda repressor-like DNA-binding domains"/>
    <property type="match status" value="1"/>
</dbReference>